<gene>
    <name evidence="2" type="ORF">V1I91_04720</name>
</gene>
<evidence type="ECO:0000256" key="1">
    <source>
        <dbReference type="SAM" id="SignalP"/>
    </source>
</evidence>
<proteinExistence type="predicted"/>
<protein>
    <recommendedName>
        <fullName evidence="4">Lipocalin-like domain-containing protein</fullName>
    </recommendedName>
</protein>
<evidence type="ECO:0000313" key="3">
    <source>
        <dbReference type="Proteomes" id="UP001356308"/>
    </source>
</evidence>
<dbReference type="EMBL" id="JAZDDG010000002">
    <property type="protein sequence ID" value="MEE1975357.1"/>
    <property type="molecule type" value="Genomic_DNA"/>
</dbReference>
<feature type="chain" id="PRO_5046159170" description="Lipocalin-like domain-containing protein" evidence="1">
    <location>
        <begin position="22"/>
        <end position="97"/>
    </location>
</feature>
<evidence type="ECO:0000313" key="2">
    <source>
        <dbReference type="EMBL" id="MEE1975357.1"/>
    </source>
</evidence>
<dbReference type="Proteomes" id="UP001356308">
    <property type="component" value="Unassembled WGS sequence"/>
</dbReference>
<comment type="caution">
    <text evidence="2">The sequence shown here is derived from an EMBL/GenBank/DDBJ whole genome shotgun (WGS) entry which is preliminary data.</text>
</comment>
<organism evidence="2 3">
    <name type="scientific">Maribacter cobaltidurans</name>
    <dbReference type="NCBI Taxonomy" id="1178778"/>
    <lineage>
        <taxon>Bacteria</taxon>
        <taxon>Pseudomonadati</taxon>
        <taxon>Bacteroidota</taxon>
        <taxon>Flavobacteriia</taxon>
        <taxon>Flavobacteriales</taxon>
        <taxon>Flavobacteriaceae</taxon>
        <taxon>Maribacter</taxon>
    </lineage>
</organism>
<name>A0ABU7IQV8_9FLAO</name>
<evidence type="ECO:0008006" key="4">
    <source>
        <dbReference type="Google" id="ProtNLM"/>
    </source>
</evidence>
<accession>A0ABU7IQV8</accession>
<feature type="signal peptide" evidence="1">
    <location>
        <begin position="1"/>
        <end position="21"/>
    </location>
</feature>
<keyword evidence="1" id="KW-0732">Signal</keyword>
<keyword evidence="3" id="KW-1185">Reference proteome</keyword>
<sequence length="97" mass="10792">MKIINVLLFSLLLSIPSNMRAQSTDIDLNVLVGKWKLDMSPQDKTDSNFAMMNITKIEGNTLKGEFYREGVKIRNAQINTQLEVIYGALVSGDNSGI</sequence>
<dbReference type="RefSeq" id="WP_272650183.1">
    <property type="nucleotide sequence ID" value="NZ_JAZDDG010000002.1"/>
</dbReference>
<reference evidence="2 3" key="1">
    <citation type="submission" date="2024-01" db="EMBL/GenBank/DDBJ databases">
        <title>Maribacter spp. originated from different algae showed divergent polysaccharides utilization ability.</title>
        <authorList>
            <person name="Wang H."/>
            <person name="Wu Y."/>
        </authorList>
    </citation>
    <scope>NUCLEOTIDE SEQUENCE [LARGE SCALE GENOMIC DNA]</scope>
    <source>
        <strain evidence="2 3">PR1</strain>
    </source>
</reference>